<sequence>MTAAPPITVDVWSDIACPWCYIGNRTLNQAIDKYDGEVIVRYHSFELAPDTPVDFEGTEIDFLVQHKGMPADQVQQMLGQVTATGAAAGATFHFDTVQHTNTLRAHQALHHAAEHGRQPELVERLFRAYFTEGRHVGHDPDLAELAAEVGLDSEQLLADLAADRYAADVQRDLNHAVQMGVRGVPFFVFEGQYGVSGAQSVETFTEVLAHVATEVGTRA</sequence>
<dbReference type="InterPro" id="IPR036249">
    <property type="entry name" value="Thioredoxin-like_sf"/>
</dbReference>
<evidence type="ECO:0000313" key="3">
    <source>
        <dbReference type="Proteomes" id="UP000824037"/>
    </source>
</evidence>
<dbReference type="Pfam" id="PF01323">
    <property type="entry name" value="DSBA"/>
    <property type="match status" value="1"/>
</dbReference>
<protein>
    <submittedName>
        <fullName evidence="2">DsbA family oxidoreductase</fullName>
    </submittedName>
</protein>
<evidence type="ECO:0000313" key="2">
    <source>
        <dbReference type="EMBL" id="HIZ34955.1"/>
    </source>
</evidence>
<dbReference type="Gene3D" id="3.40.30.10">
    <property type="entry name" value="Glutaredoxin"/>
    <property type="match status" value="1"/>
</dbReference>
<name>A0A9D2J2W5_9MICO</name>
<dbReference type="AlphaFoldDB" id="A0A9D2J2W5"/>
<dbReference type="CDD" id="cd03024">
    <property type="entry name" value="DsbA_FrnE"/>
    <property type="match status" value="1"/>
</dbReference>
<reference evidence="2" key="1">
    <citation type="journal article" date="2021" name="PeerJ">
        <title>Extensive microbial diversity within the chicken gut microbiome revealed by metagenomics and culture.</title>
        <authorList>
            <person name="Gilroy R."/>
            <person name="Ravi A."/>
            <person name="Getino M."/>
            <person name="Pursley I."/>
            <person name="Horton D.L."/>
            <person name="Alikhan N.F."/>
            <person name="Baker D."/>
            <person name="Gharbi K."/>
            <person name="Hall N."/>
            <person name="Watson M."/>
            <person name="Adriaenssens E.M."/>
            <person name="Foster-Nyarko E."/>
            <person name="Jarju S."/>
            <person name="Secka A."/>
            <person name="Antonio M."/>
            <person name="Oren A."/>
            <person name="Chaudhuri R.R."/>
            <person name="La Ragione R."/>
            <person name="Hildebrand F."/>
            <person name="Pallen M.J."/>
        </authorList>
    </citation>
    <scope>NUCLEOTIDE SEQUENCE</scope>
    <source>
        <strain evidence="2">ChiGjej4B4-7305</strain>
    </source>
</reference>
<comment type="caution">
    <text evidence="2">The sequence shown here is derived from an EMBL/GenBank/DDBJ whole genome shotgun (WGS) entry which is preliminary data.</text>
</comment>
<dbReference type="Proteomes" id="UP000824037">
    <property type="component" value="Unassembled WGS sequence"/>
</dbReference>
<dbReference type="InterPro" id="IPR001853">
    <property type="entry name" value="DSBA-like_thioredoxin_dom"/>
</dbReference>
<proteinExistence type="predicted"/>
<feature type="domain" description="DSBA-like thioredoxin" evidence="1">
    <location>
        <begin position="8"/>
        <end position="208"/>
    </location>
</feature>
<reference evidence="2" key="2">
    <citation type="submission" date="2021-04" db="EMBL/GenBank/DDBJ databases">
        <authorList>
            <person name="Gilroy R."/>
        </authorList>
    </citation>
    <scope>NUCLEOTIDE SEQUENCE</scope>
    <source>
        <strain evidence="2">ChiGjej4B4-7305</strain>
    </source>
</reference>
<gene>
    <name evidence="2" type="ORF">H9815_04190</name>
</gene>
<organism evidence="2 3">
    <name type="scientific">Candidatus Ruania gallistercoris</name>
    <dbReference type="NCBI Taxonomy" id="2838746"/>
    <lineage>
        <taxon>Bacteria</taxon>
        <taxon>Bacillati</taxon>
        <taxon>Actinomycetota</taxon>
        <taxon>Actinomycetes</taxon>
        <taxon>Micrococcales</taxon>
        <taxon>Ruaniaceae</taxon>
        <taxon>Ruania</taxon>
    </lineage>
</organism>
<accession>A0A9D2J2W5</accession>
<dbReference type="GO" id="GO:0016491">
    <property type="term" value="F:oxidoreductase activity"/>
    <property type="evidence" value="ECO:0007669"/>
    <property type="project" value="InterPro"/>
</dbReference>
<dbReference type="PANTHER" id="PTHR13887">
    <property type="entry name" value="GLUTATHIONE S-TRANSFERASE KAPPA"/>
    <property type="match status" value="1"/>
</dbReference>
<dbReference type="SUPFAM" id="SSF52833">
    <property type="entry name" value="Thioredoxin-like"/>
    <property type="match status" value="1"/>
</dbReference>
<evidence type="ECO:0000259" key="1">
    <source>
        <dbReference type="Pfam" id="PF01323"/>
    </source>
</evidence>
<dbReference type="PANTHER" id="PTHR13887:SF41">
    <property type="entry name" value="THIOREDOXIN SUPERFAMILY PROTEIN"/>
    <property type="match status" value="1"/>
</dbReference>
<dbReference type="EMBL" id="DXBY01000067">
    <property type="protein sequence ID" value="HIZ34955.1"/>
    <property type="molecule type" value="Genomic_DNA"/>
</dbReference>